<gene>
    <name evidence="2" type="ORF">EH240_09180</name>
</gene>
<evidence type="ECO:0000313" key="2">
    <source>
        <dbReference type="EMBL" id="RRI03869.1"/>
    </source>
</evidence>
<evidence type="ECO:0008006" key="4">
    <source>
        <dbReference type="Google" id="ProtNLM"/>
    </source>
</evidence>
<organism evidence="2 3">
    <name type="scientific">Mesorhizobium tamadayense</name>
    <dbReference type="NCBI Taxonomy" id="425306"/>
    <lineage>
        <taxon>Bacteria</taxon>
        <taxon>Pseudomonadati</taxon>
        <taxon>Pseudomonadota</taxon>
        <taxon>Alphaproteobacteria</taxon>
        <taxon>Hyphomicrobiales</taxon>
        <taxon>Phyllobacteriaceae</taxon>
        <taxon>Mesorhizobium</taxon>
    </lineage>
</organism>
<protein>
    <recommendedName>
        <fullName evidence="4">DUF2188 domain-containing protein</fullName>
    </recommendedName>
</protein>
<accession>A0A3P3G1K5</accession>
<evidence type="ECO:0000256" key="1">
    <source>
        <dbReference type="SAM" id="MobiDB-lite"/>
    </source>
</evidence>
<dbReference type="Proteomes" id="UP000273786">
    <property type="component" value="Unassembled WGS sequence"/>
</dbReference>
<feature type="region of interest" description="Disordered" evidence="1">
    <location>
        <begin position="39"/>
        <end position="59"/>
    </location>
</feature>
<proteinExistence type="predicted"/>
<dbReference type="OrthoDB" id="8100489at2"/>
<evidence type="ECO:0000313" key="3">
    <source>
        <dbReference type="Proteomes" id="UP000273786"/>
    </source>
</evidence>
<reference evidence="2 3" key="1">
    <citation type="submission" date="2018-11" db="EMBL/GenBank/DDBJ databases">
        <title>the genome of Mesorhizobium tamadayense DSM 28320.</title>
        <authorList>
            <person name="Gao J."/>
        </authorList>
    </citation>
    <scope>NUCLEOTIDE SEQUENCE [LARGE SCALE GENOMIC DNA]</scope>
    <source>
        <strain evidence="2 3">DSM 28320</strain>
    </source>
</reference>
<comment type="caution">
    <text evidence="2">The sequence shown here is derived from an EMBL/GenBank/DDBJ whole genome shotgun (WGS) entry which is preliminary data.</text>
</comment>
<dbReference type="RefSeq" id="WP_124997378.1">
    <property type="nucleotide sequence ID" value="NZ_RQXT01000008.1"/>
</dbReference>
<sequence>MNTQLWKTAVETEEIGDGHYVRVIEDGVVSIKEFRSQAEASSFASKENARLGISSPLRK</sequence>
<dbReference type="AlphaFoldDB" id="A0A3P3G1K5"/>
<name>A0A3P3G1K5_9HYPH</name>
<dbReference type="EMBL" id="RQXT01000008">
    <property type="protein sequence ID" value="RRI03869.1"/>
    <property type="molecule type" value="Genomic_DNA"/>
</dbReference>
<keyword evidence="3" id="KW-1185">Reference proteome</keyword>